<dbReference type="InterPro" id="IPR048260">
    <property type="entry name" value="Cytochrome_b_C_euk/bac"/>
</dbReference>
<dbReference type="EMBL" id="MT442064">
    <property type="protein sequence ID" value="QMQ98467.1"/>
    <property type="molecule type" value="Genomic_DNA"/>
</dbReference>
<feature type="binding site" description="axial binding residue" evidence="15">
    <location>
        <position position="96"/>
    </location>
    <ligand>
        <name>heme b</name>
        <dbReference type="ChEBI" id="CHEBI:60344"/>
        <label>b566</label>
    </ligand>
    <ligandPart>
        <name>Fe</name>
        <dbReference type="ChEBI" id="CHEBI:18248"/>
    </ligandPart>
</feature>
<evidence type="ECO:0000256" key="4">
    <source>
        <dbReference type="ARBA" id="ARBA00022617"/>
    </source>
</evidence>
<gene>
    <name evidence="19" type="primary">cob</name>
</gene>
<feature type="binding site" description="axial binding residue" evidence="15">
    <location>
        <position position="197"/>
    </location>
    <ligand>
        <name>heme b</name>
        <dbReference type="ChEBI" id="CHEBI:60344"/>
        <label>b566</label>
    </ligand>
    <ligandPart>
        <name>Fe</name>
        <dbReference type="ChEBI" id="CHEBI:18248"/>
    </ligandPart>
</feature>
<evidence type="ECO:0000256" key="13">
    <source>
        <dbReference type="ARBA" id="ARBA00023136"/>
    </source>
</evidence>
<keyword evidence="13 16" id="KW-0472">Membrane</keyword>
<dbReference type="GO" id="GO:0006122">
    <property type="term" value="P:mitochondrial electron transport, ubiquinol to cytochrome c"/>
    <property type="evidence" value="ECO:0007669"/>
    <property type="project" value="TreeGrafter"/>
</dbReference>
<evidence type="ECO:0000256" key="9">
    <source>
        <dbReference type="ARBA" id="ARBA00022982"/>
    </source>
</evidence>
<evidence type="ECO:0000256" key="3">
    <source>
        <dbReference type="ARBA" id="ARBA00022448"/>
    </source>
</evidence>
<name>A0A7D7FFF0_9ASCO</name>
<keyword evidence="6 16" id="KW-0812">Transmembrane</keyword>
<dbReference type="SUPFAM" id="SSF81648">
    <property type="entry name" value="a domain/subunit of cytochrome bc1 complex (Ubiquinol-cytochrome c reductase)"/>
    <property type="match status" value="1"/>
</dbReference>
<feature type="binding site" evidence="14">
    <location>
        <position position="202"/>
    </location>
    <ligand>
        <name>a ubiquinone</name>
        <dbReference type="ChEBI" id="CHEBI:16389"/>
    </ligand>
</feature>
<dbReference type="InterPro" id="IPR005797">
    <property type="entry name" value="Cyt_b/b6_N"/>
</dbReference>
<dbReference type="InterPro" id="IPR048259">
    <property type="entry name" value="Cytochrome_b_N_euk/bac"/>
</dbReference>
<evidence type="ECO:0000256" key="15">
    <source>
        <dbReference type="PIRSR" id="PIRSR038885-2"/>
    </source>
</evidence>
<dbReference type="InterPro" id="IPR030689">
    <property type="entry name" value="Cytochrome_b"/>
</dbReference>
<keyword evidence="3 16" id="KW-0813">Transport</keyword>
<comment type="function">
    <text evidence="16">Component of the ubiquinol-cytochrome c reductase complex (complex III or cytochrome b-c1 complex) that is part of the mitochondrial respiratory chain. The b-c1 complex mediates electron transfer from ubiquinol to cytochrome c. Contributes to the generation of a proton gradient across the mitochondrial membrane that is then used for ATP synthesis.</text>
</comment>
<evidence type="ECO:0000256" key="2">
    <source>
        <dbReference type="ARBA" id="ARBA00013531"/>
    </source>
</evidence>
<comment type="cofactor">
    <cofactor evidence="15">
        <name>heme</name>
        <dbReference type="ChEBI" id="CHEBI:30413"/>
    </cofactor>
    <text evidence="15">Binds 2 heme groups non-covalently.</text>
</comment>
<keyword evidence="4 15" id="KW-0349">Heme</keyword>
<keyword evidence="7 15" id="KW-0479">Metal-binding</keyword>
<feature type="transmembrane region" description="Helical" evidence="16">
    <location>
        <begin position="28"/>
        <end position="49"/>
    </location>
</feature>
<feature type="transmembrane region" description="Helical" evidence="16">
    <location>
        <begin position="86"/>
        <end position="105"/>
    </location>
</feature>
<dbReference type="AlphaFoldDB" id="A0A7D7FFF0"/>
<dbReference type="SUPFAM" id="SSF81342">
    <property type="entry name" value="Transmembrane di-heme cytochromes"/>
    <property type="match status" value="1"/>
</dbReference>
<dbReference type="GO" id="GO:0016491">
    <property type="term" value="F:oxidoreductase activity"/>
    <property type="evidence" value="ECO:0007669"/>
    <property type="project" value="UniProtKB-UniRule"/>
</dbReference>
<keyword evidence="8" id="KW-0999">Mitochondrion inner membrane</keyword>
<dbReference type="PIRSF" id="PIRSF038885">
    <property type="entry name" value="COB"/>
    <property type="match status" value="1"/>
</dbReference>
<feature type="transmembrane region" description="Helical" evidence="16">
    <location>
        <begin position="320"/>
        <end position="337"/>
    </location>
</feature>
<accession>A0A7D7FFF0</accession>
<proteinExistence type="inferred from homology"/>
<evidence type="ECO:0000259" key="18">
    <source>
        <dbReference type="PROSITE" id="PS51003"/>
    </source>
</evidence>
<feature type="transmembrane region" description="Helical" evidence="16">
    <location>
        <begin position="224"/>
        <end position="246"/>
    </location>
</feature>
<evidence type="ECO:0000256" key="5">
    <source>
        <dbReference type="ARBA" id="ARBA00022660"/>
    </source>
</evidence>
<evidence type="ECO:0000256" key="14">
    <source>
        <dbReference type="PIRSR" id="PIRSR038885-1"/>
    </source>
</evidence>
<feature type="transmembrane region" description="Helical" evidence="16">
    <location>
        <begin position="357"/>
        <end position="379"/>
    </location>
</feature>
<evidence type="ECO:0000256" key="6">
    <source>
        <dbReference type="ARBA" id="ARBA00022692"/>
    </source>
</evidence>
<dbReference type="GO" id="GO:0005743">
    <property type="term" value="C:mitochondrial inner membrane"/>
    <property type="evidence" value="ECO:0007669"/>
    <property type="project" value="UniProtKB-SubCell"/>
</dbReference>
<geneLocation type="mitochondrion" evidence="19"/>
<evidence type="ECO:0000256" key="11">
    <source>
        <dbReference type="ARBA" id="ARBA00023004"/>
    </source>
</evidence>
<dbReference type="InterPro" id="IPR036150">
    <property type="entry name" value="Cyt_b/b6_C_sf"/>
</dbReference>
<dbReference type="InterPro" id="IPR016174">
    <property type="entry name" value="Di-haem_cyt_TM"/>
</dbReference>
<evidence type="ECO:0000259" key="17">
    <source>
        <dbReference type="PROSITE" id="PS51002"/>
    </source>
</evidence>
<dbReference type="PROSITE" id="PS51003">
    <property type="entry name" value="CYTB_CTER"/>
    <property type="match status" value="1"/>
</dbReference>
<keyword evidence="10 16" id="KW-1133">Transmembrane helix</keyword>
<feature type="binding site" description="axial binding residue" evidence="15">
    <location>
        <position position="82"/>
    </location>
    <ligand>
        <name>heme b</name>
        <dbReference type="ChEBI" id="CHEBI:60344"/>
        <label>b562</label>
    </ligand>
    <ligandPart>
        <name>Fe</name>
        <dbReference type="ChEBI" id="CHEBI:18248"/>
    </ligandPart>
</feature>
<feature type="transmembrane region" description="Helical" evidence="16">
    <location>
        <begin position="111"/>
        <end position="135"/>
    </location>
</feature>
<dbReference type="CDD" id="cd00284">
    <property type="entry name" value="Cytochrome_b_N"/>
    <property type="match status" value="1"/>
</dbReference>
<comment type="subcellular location">
    <subcellularLocation>
        <location evidence="1">Mitochondrion inner membrane</location>
        <topology evidence="1">Multi-pass membrane protein</topology>
    </subcellularLocation>
</comment>
<reference evidence="19" key="1">
    <citation type="submission" date="2020-05" db="EMBL/GenBank/DDBJ databases">
        <title>Do Metschnikowia yeast have the strangest mitochondrial genomes of all fungi?</title>
        <authorList>
            <person name="Lee D.K."/>
            <person name="Hsiang T."/>
            <person name="Lachance M.-A."/>
            <person name="Smith D.R."/>
        </authorList>
    </citation>
    <scope>NUCLEOTIDE SEQUENCE</scope>
    <source>
        <strain evidence="19">UWOPS 03-167b3</strain>
    </source>
</reference>
<dbReference type="InterPro" id="IPR005798">
    <property type="entry name" value="Cyt_b/b6_C"/>
</dbReference>
<protein>
    <recommendedName>
        <fullName evidence="2 16">Cytochrome b</fullName>
    </recommendedName>
</protein>
<feature type="transmembrane region" description="Helical" evidence="16">
    <location>
        <begin position="181"/>
        <end position="203"/>
    </location>
</feature>
<keyword evidence="9 16" id="KW-0249">Electron transport</keyword>
<feature type="transmembrane region" description="Helical" evidence="16">
    <location>
        <begin position="147"/>
        <end position="169"/>
    </location>
</feature>
<dbReference type="Pfam" id="PF00032">
    <property type="entry name" value="Cytochrom_B_C"/>
    <property type="match status" value="1"/>
</dbReference>
<dbReference type="Pfam" id="PF00033">
    <property type="entry name" value="Cytochrome_B"/>
    <property type="match status" value="1"/>
</dbReference>
<dbReference type="GO" id="GO:0008121">
    <property type="term" value="F:quinol-cytochrome-c reductase activity"/>
    <property type="evidence" value="ECO:0007669"/>
    <property type="project" value="InterPro"/>
</dbReference>
<evidence type="ECO:0000256" key="7">
    <source>
        <dbReference type="ARBA" id="ARBA00022723"/>
    </source>
</evidence>
<keyword evidence="11 15" id="KW-0408">Iron</keyword>
<evidence type="ECO:0000256" key="12">
    <source>
        <dbReference type="ARBA" id="ARBA00023128"/>
    </source>
</evidence>
<dbReference type="GO" id="GO:0045275">
    <property type="term" value="C:respiratory chain complex III"/>
    <property type="evidence" value="ECO:0007669"/>
    <property type="project" value="InterPro"/>
</dbReference>
<feature type="binding site" description="axial binding residue" evidence="15">
    <location>
        <position position="183"/>
    </location>
    <ligand>
        <name>heme b</name>
        <dbReference type="ChEBI" id="CHEBI:60344"/>
        <label>b562</label>
    </ligand>
    <ligandPart>
        <name>Fe</name>
        <dbReference type="ChEBI" id="CHEBI:18248"/>
    </ligandPart>
</feature>
<evidence type="ECO:0000256" key="8">
    <source>
        <dbReference type="ARBA" id="ARBA00022792"/>
    </source>
</evidence>
<dbReference type="CDD" id="cd00290">
    <property type="entry name" value="cytochrome_b_C"/>
    <property type="match status" value="1"/>
</dbReference>
<dbReference type="Gene3D" id="1.20.810.10">
    <property type="entry name" value="Cytochrome Bc1 Complex, Chain C"/>
    <property type="match status" value="1"/>
</dbReference>
<evidence type="ECO:0000313" key="19">
    <source>
        <dbReference type="EMBL" id="QMQ98467.1"/>
    </source>
</evidence>
<dbReference type="PROSITE" id="PS51002">
    <property type="entry name" value="CYTB_NTER"/>
    <property type="match status" value="1"/>
</dbReference>
<evidence type="ECO:0000256" key="1">
    <source>
        <dbReference type="ARBA" id="ARBA00004448"/>
    </source>
</evidence>
<feature type="domain" description="Cytochrome b/b6 C-terminal region profile" evidence="18">
    <location>
        <begin position="211"/>
        <end position="381"/>
    </location>
</feature>
<keyword evidence="12 16" id="KW-0496">Mitochondrion</keyword>
<evidence type="ECO:0000256" key="10">
    <source>
        <dbReference type="ARBA" id="ARBA00022989"/>
    </source>
</evidence>
<dbReference type="PANTHER" id="PTHR19271">
    <property type="entry name" value="CYTOCHROME B"/>
    <property type="match status" value="1"/>
</dbReference>
<feature type="domain" description="Cytochrome b/b6 N-terminal region profile" evidence="17">
    <location>
        <begin position="1"/>
        <end position="210"/>
    </location>
</feature>
<keyword evidence="5 16" id="KW-0679">Respiratory chain</keyword>
<feature type="transmembrane region" description="Helical" evidence="16">
    <location>
        <begin position="289"/>
        <end position="308"/>
    </location>
</feature>
<evidence type="ECO:0000256" key="16">
    <source>
        <dbReference type="RuleBase" id="RU362117"/>
    </source>
</evidence>
<comment type="similarity">
    <text evidence="16">Belongs to the cytochrome b family.</text>
</comment>
<dbReference type="InterPro" id="IPR027387">
    <property type="entry name" value="Cytb/b6-like_sf"/>
</dbReference>
<comment type="cofactor">
    <cofactor evidence="16">
        <name>heme b</name>
        <dbReference type="ChEBI" id="CHEBI:60344"/>
    </cofactor>
    <text evidence="16">Binds 2 heme groups non-covalently.</text>
</comment>
<organism evidence="19">
    <name type="scientific">Metschnikowia sp. UWOPS 03-167b3</name>
    <dbReference type="NCBI Taxonomy" id="2654412"/>
    <lineage>
        <taxon>Eukaryota</taxon>
        <taxon>Fungi</taxon>
        <taxon>Dikarya</taxon>
        <taxon>Ascomycota</taxon>
        <taxon>Saccharomycotina</taxon>
        <taxon>Pichiomycetes</taxon>
        <taxon>Metschnikowiaceae</taxon>
        <taxon>Metschnikowia</taxon>
    </lineage>
</organism>
<dbReference type="PANTHER" id="PTHR19271:SF16">
    <property type="entry name" value="CYTOCHROME B"/>
    <property type="match status" value="1"/>
</dbReference>
<sequence>MTIRKSNPYLALANSYLMDSPQPSSMNYWWNVGSLLGLCLVMQMASGTFTAMHYSSNLELAFNSVEHMMRDVNGGWTMRYMHANGASFFFICMYLHMGKALYYGSYKSPRVLVWSMGVMIFILTMATAFMGYCLVYGQMSHWGATVMTNLLSAMPFIGSDLVPVMWGGFSVSNPTIQRFFALHFLLPFILAALVVMHLMALHMHGSSNPVGITGNLDRMPMHSYFMFKDLMTVFVFLLMFSLFVFFSPNTLGHSDNYMPGNPMVTPASMVPEWYLLPFYAMLRSMPDKLGGVMAMFSAMLMLLMLPMTDRSVMRGNTFKVLSKFSFYLFVFNFLLLGNLGQLHVEVPFIVTGQLATIYYFTYFVMLVPVMSSMENMLFYMGNK</sequence>
<dbReference type="GO" id="GO:0046872">
    <property type="term" value="F:metal ion binding"/>
    <property type="evidence" value="ECO:0007669"/>
    <property type="project" value="UniProtKB-UniRule"/>
</dbReference>